<dbReference type="PANTHER" id="PTHR23419">
    <property type="entry name" value="DIVALENT CATION TOLERANCE CUTA-RELATED"/>
    <property type="match status" value="1"/>
</dbReference>
<evidence type="ECO:0000256" key="1">
    <source>
        <dbReference type="ARBA" id="ARBA00010169"/>
    </source>
</evidence>
<dbReference type="InterPro" id="IPR015867">
    <property type="entry name" value="N-reg_PII/ATP_PRibTrfase_C"/>
</dbReference>
<dbReference type="AlphaFoldDB" id="A0A402AK07"/>
<accession>A0A402AK07</accession>
<comment type="caution">
    <text evidence="2">The sequence shown here is derived from an EMBL/GenBank/DDBJ whole genome shotgun (WGS) entry which is preliminary data.</text>
</comment>
<dbReference type="InterPro" id="IPR004323">
    <property type="entry name" value="Ion_tolerance_CutA"/>
</dbReference>
<dbReference type="SUPFAM" id="SSF54913">
    <property type="entry name" value="GlnB-like"/>
    <property type="match status" value="1"/>
</dbReference>
<reference evidence="3" key="1">
    <citation type="submission" date="2018-12" db="EMBL/GenBank/DDBJ databases">
        <title>Tengunoibacter tsumagoiensis gen. nov., sp. nov., Dictyobacter kobayashii sp. nov., D. alpinus sp. nov., and D. joshuensis sp. nov. and description of Dictyobacteraceae fam. nov. within the order Ktedonobacterales isolated from Tengu-no-mugimeshi.</title>
        <authorList>
            <person name="Wang C.M."/>
            <person name="Zheng Y."/>
            <person name="Sakai Y."/>
            <person name="Toyoda A."/>
            <person name="Minakuchi Y."/>
            <person name="Abe K."/>
            <person name="Yokota A."/>
            <person name="Yabe S."/>
        </authorList>
    </citation>
    <scope>NUCLEOTIDE SEQUENCE [LARGE SCALE GENOMIC DNA]</scope>
    <source>
        <strain evidence="3">Uno11</strain>
    </source>
</reference>
<dbReference type="PANTHER" id="PTHR23419:SF8">
    <property type="entry name" value="FI09726P"/>
    <property type="match status" value="1"/>
</dbReference>
<evidence type="ECO:0000313" key="3">
    <source>
        <dbReference type="Proteomes" id="UP000287188"/>
    </source>
</evidence>
<dbReference type="OrthoDB" id="37622at2"/>
<dbReference type="GO" id="GO:0010038">
    <property type="term" value="P:response to metal ion"/>
    <property type="evidence" value="ECO:0007669"/>
    <property type="project" value="InterPro"/>
</dbReference>
<dbReference type="Gene3D" id="3.30.70.120">
    <property type="match status" value="1"/>
</dbReference>
<name>A0A402AK07_9CHLR</name>
<organism evidence="2 3">
    <name type="scientific">Dictyobacter kobayashii</name>
    <dbReference type="NCBI Taxonomy" id="2014872"/>
    <lineage>
        <taxon>Bacteria</taxon>
        <taxon>Bacillati</taxon>
        <taxon>Chloroflexota</taxon>
        <taxon>Ktedonobacteria</taxon>
        <taxon>Ktedonobacterales</taxon>
        <taxon>Dictyobacteraceae</taxon>
        <taxon>Dictyobacter</taxon>
    </lineage>
</organism>
<gene>
    <name evidence="2" type="ORF">KDK_32470</name>
</gene>
<dbReference type="Gene3D" id="1.20.120.450">
    <property type="entry name" value="dinb family like domain"/>
    <property type="match status" value="1"/>
</dbReference>
<proteinExistence type="inferred from homology"/>
<evidence type="ECO:0000313" key="2">
    <source>
        <dbReference type="EMBL" id="GCE19447.1"/>
    </source>
</evidence>
<dbReference type="InterPro" id="IPR011322">
    <property type="entry name" value="N-reg_PII-like_a/b"/>
</dbReference>
<dbReference type="Proteomes" id="UP000287188">
    <property type="component" value="Unassembled WGS sequence"/>
</dbReference>
<dbReference type="RefSeq" id="WP_126551325.1">
    <property type="nucleotide sequence ID" value="NZ_BIFS01000001.1"/>
</dbReference>
<dbReference type="EMBL" id="BIFS01000001">
    <property type="protein sequence ID" value="GCE19447.1"/>
    <property type="molecule type" value="Genomic_DNA"/>
</dbReference>
<dbReference type="GO" id="GO:0005507">
    <property type="term" value="F:copper ion binding"/>
    <property type="evidence" value="ECO:0007669"/>
    <property type="project" value="TreeGrafter"/>
</dbReference>
<comment type="similarity">
    <text evidence="1">Belongs to the CutA family.</text>
</comment>
<dbReference type="InterPro" id="IPR034660">
    <property type="entry name" value="DinB/YfiT-like"/>
</dbReference>
<protein>
    <submittedName>
        <fullName evidence="2">Uncharacterized protein</fullName>
    </submittedName>
</protein>
<dbReference type="Pfam" id="PF03091">
    <property type="entry name" value="CutA1"/>
    <property type="match status" value="1"/>
</dbReference>
<keyword evidence="3" id="KW-1185">Reference proteome</keyword>
<sequence length="266" mass="30135">MVQFIDVRTATAQKEDAQKIAKALVDQRCAASSQVSGPIESTYWWKGKMVTAEEWVVTAKTRLELYQKAEELIRQLHPYKEPGITAFPIVAGSPSYFQWISEETAMQETEPPLHNSADRKEQIIREFDNVYEQLVRAATAAAKRGVEIQNGEWGPREILAHIAGWAAQATTQLPQVIKGLPPIAYASKAQHAGLDEAANDEFIALIGNQAFEDVLNIAHKTHLDFVSMLRTQDKNNFVPNHYVYDRMKRVIEHHLQHAQELDQLCY</sequence>